<evidence type="ECO:0000256" key="4">
    <source>
        <dbReference type="ARBA" id="ARBA00022840"/>
    </source>
</evidence>
<comment type="similarity">
    <text evidence="1">Belongs to the CDC6/cdc18 family.</text>
</comment>
<dbReference type="GO" id="GO:0006260">
    <property type="term" value="P:DNA replication"/>
    <property type="evidence" value="ECO:0007669"/>
    <property type="project" value="UniProtKB-KW"/>
</dbReference>
<dbReference type="GO" id="GO:0005524">
    <property type="term" value="F:ATP binding"/>
    <property type="evidence" value="ECO:0007669"/>
    <property type="project" value="UniProtKB-KW"/>
</dbReference>
<protein>
    <submittedName>
        <fullName evidence="6">Cell division control protein 6</fullName>
    </submittedName>
</protein>
<keyword evidence="6" id="KW-0132">Cell division</keyword>
<evidence type="ECO:0000256" key="3">
    <source>
        <dbReference type="ARBA" id="ARBA00022741"/>
    </source>
</evidence>
<organism evidence="6 7">
    <name type="scientific">Halohasta litchfieldiae</name>
    <dbReference type="NCBI Taxonomy" id="1073996"/>
    <lineage>
        <taxon>Archaea</taxon>
        <taxon>Methanobacteriati</taxon>
        <taxon>Methanobacteriota</taxon>
        <taxon>Stenosarchaea group</taxon>
        <taxon>Halobacteria</taxon>
        <taxon>Halobacteriales</taxon>
        <taxon>Haloferacaceae</taxon>
        <taxon>Halohasta</taxon>
    </lineage>
</organism>
<reference evidence="6 7" key="1">
    <citation type="submission" date="2016-10" db="EMBL/GenBank/DDBJ databases">
        <authorList>
            <person name="de Groot N.N."/>
        </authorList>
    </citation>
    <scope>NUCLEOTIDE SEQUENCE [LARGE SCALE GENOMIC DNA]</scope>
    <source>
        <strain evidence="6 7">DSM 22187</strain>
    </source>
</reference>
<evidence type="ECO:0000313" key="7">
    <source>
        <dbReference type="Proteomes" id="UP000198888"/>
    </source>
</evidence>
<dbReference type="AlphaFoldDB" id="A0A1H6W0T1"/>
<keyword evidence="3" id="KW-0547">Nucleotide-binding</keyword>
<dbReference type="InterPro" id="IPR036390">
    <property type="entry name" value="WH_DNA-bd_sf"/>
</dbReference>
<keyword evidence="2" id="KW-0235">DNA replication</keyword>
<evidence type="ECO:0000256" key="1">
    <source>
        <dbReference type="ARBA" id="ARBA00006184"/>
    </source>
</evidence>
<dbReference type="Proteomes" id="UP000198888">
    <property type="component" value="Unassembled WGS sequence"/>
</dbReference>
<dbReference type="SUPFAM" id="SSF46785">
    <property type="entry name" value="Winged helix' DNA-binding domain"/>
    <property type="match status" value="1"/>
</dbReference>
<dbReference type="InterPro" id="IPR036388">
    <property type="entry name" value="WH-like_DNA-bd_sf"/>
</dbReference>
<dbReference type="STRING" id="1073996.SAMN05444271_11861"/>
<evidence type="ECO:0000256" key="2">
    <source>
        <dbReference type="ARBA" id="ARBA00022705"/>
    </source>
</evidence>
<dbReference type="InterPro" id="IPR015163">
    <property type="entry name" value="Cdc6_C"/>
</dbReference>
<accession>A0A1H6W0T1</accession>
<dbReference type="GO" id="GO:0051301">
    <property type="term" value="P:cell division"/>
    <property type="evidence" value="ECO:0007669"/>
    <property type="project" value="UniProtKB-KW"/>
</dbReference>
<dbReference type="EMBL" id="FNYR01000018">
    <property type="protein sequence ID" value="SEJ05875.1"/>
    <property type="molecule type" value="Genomic_DNA"/>
</dbReference>
<dbReference type="Pfam" id="PF09079">
    <property type="entry name" value="WHD_Cdc6"/>
    <property type="match status" value="1"/>
</dbReference>
<sequence>MSATWHVSKGESSIATTPIYTQYNKMCEVEDIIPLSNRRFRDRLNDLSDSNILTKTQGRGQGKQNRYELAVDVKTVVEDLLQKNERHGEVTQVLRTQLAKHQ</sequence>
<gene>
    <name evidence="6" type="ORF">SAMN05444271_11861</name>
</gene>
<keyword evidence="7" id="KW-1185">Reference proteome</keyword>
<evidence type="ECO:0000259" key="5">
    <source>
        <dbReference type="Pfam" id="PF09079"/>
    </source>
</evidence>
<evidence type="ECO:0000313" key="6">
    <source>
        <dbReference type="EMBL" id="SEJ05875.1"/>
    </source>
</evidence>
<keyword evidence="4" id="KW-0067">ATP-binding</keyword>
<name>A0A1H6W0T1_9EURY</name>
<keyword evidence="6" id="KW-0131">Cell cycle</keyword>
<feature type="domain" description="Cdc6 C-terminal" evidence="5">
    <location>
        <begin position="8"/>
        <end position="78"/>
    </location>
</feature>
<proteinExistence type="inferred from homology"/>
<dbReference type="Gene3D" id="1.10.10.10">
    <property type="entry name" value="Winged helix-like DNA-binding domain superfamily/Winged helix DNA-binding domain"/>
    <property type="match status" value="1"/>
</dbReference>